<dbReference type="Gene3D" id="1.10.357.10">
    <property type="entry name" value="Tetracycline Repressor, domain 2"/>
    <property type="match status" value="1"/>
</dbReference>
<protein>
    <submittedName>
        <fullName evidence="4">TetR/AcrR family transcriptional regulator</fullName>
    </submittedName>
</protein>
<dbReference type="SUPFAM" id="SSF46689">
    <property type="entry name" value="Homeodomain-like"/>
    <property type="match status" value="1"/>
</dbReference>
<feature type="DNA-binding region" description="H-T-H motif" evidence="2">
    <location>
        <begin position="44"/>
        <end position="63"/>
    </location>
</feature>
<evidence type="ECO:0000256" key="2">
    <source>
        <dbReference type="PROSITE-ProRule" id="PRU00335"/>
    </source>
</evidence>
<dbReference type="PANTHER" id="PTHR30055:SF226">
    <property type="entry name" value="HTH-TYPE TRANSCRIPTIONAL REGULATOR PKSA"/>
    <property type="match status" value="1"/>
</dbReference>
<dbReference type="InterPro" id="IPR009057">
    <property type="entry name" value="Homeodomain-like_sf"/>
</dbReference>
<dbReference type="PROSITE" id="PS50977">
    <property type="entry name" value="HTH_TETR_2"/>
    <property type="match status" value="1"/>
</dbReference>
<comment type="caution">
    <text evidence="4">The sequence shown here is derived from an EMBL/GenBank/DDBJ whole genome shotgun (WGS) entry which is preliminary data.</text>
</comment>
<dbReference type="RefSeq" id="WP_397557469.1">
    <property type="nucleotide sequence ID" value="NZ_JBIQWL010000007.1"/>
</dbReference>
<evidence type="ECO:0000313" key="5">
    <source>
        <dbReference type="Proteomes" id="UP001610861"/>
    </source>
</evidence>
<dbReference type="InterPro" id="IPR050109">
    <property type="entry name" value="HTH-type_TetR-like_transc_reg"/>
</dbReference>
<gene>
    <name evidence="4" type="ORF">ACH3VR_16755</name>
</gene>
<reference evidence="4 5" key="1">
    <citation type="submission" date="2024-09" db="EMBL/GenBank/DDBJ databases">
        <authorList>
            <person name="Pan X."/>
        </authorList>
    </citation>
    <scope>NUCLEOTIDE SEQUENCE [LARGE SCALE GENOMIC DNA]</scope>
    <source>
        <strain evidence="4 5">B2969</strain>
    </source>
</reference>
<dbReference type="PRINTS" id="PR00455">
    <property type="entry name" value="HTHTETR"/>
</dbReference>
<keyword evidence="5" id="KW-1185">Reference proteome</keyword>
<feature type="domain" description="HTH tetR-type" evidence="3">
    <location>
        <begin position="21"/>
        <end position="81"/>
    </location>
</feature>
<accession>A0ABW7QBI0</accession>
<proteinExistence type="predicted"/>
<dbReference type="InterPro" id="IPR001647">
    <property type="entry name" value="HTH_TetR"/>
</dbReference>
<dbReference type="EMBL" id="JBIQWL010000007">
    <property type="protein sequence ID" value="MFH8252016.1"/>
    <property type="molecule type" value="Genomic_DNA"/>
</dbReference>
<evidence type="ECO:0000313" key="4">
    <source>
        <dbReference type="EMBL" id="MFH8252016.1"/>
    </source>
</evidence>
<dbReference type="PANTHER" id="PTHR30055">
    <property type="entry name" value="HTH-TYPE TRANSCRIPTIONAL REGULATOR RUTR"/>
    <property type="match status" value="1"/>
</dbReference>
<keyword evidence="1 2" id="KW-0238">DNA-binding</keyword>
<dbReference type="Proteomes" id="UP001610861">
    <property type="component" value="Unassembled WGS sequence"/>
</dbReference>
<evidence type="ECO:0000256" key="1">
    <source>
        <dbReference type="ARBA" id="ARBA00023125"/>
    </source>
</evidence>
<organism evidence="4 5">
    <name type="scientific">Microbacterium alkaliflavum</name>
    <dbReference type="NCBI Taxonomy" id="3248839"/>
    <lineage>
        <taxon>Bacteria</taxon>
        <taxon>Bacillati</taxon>
        <taxon>Actinomycetota</taxon>
        <taxon>Actinomycetes</taxon>
        <taxon>Micrococcales</taxon>
        <taxon>Microbacteriaceae</taxon>
        <taxon>Microbacterium</taxon>
    </lineage>
</organism>
<dbReference type="Pfam" id="PF00440">
    <property type="entry name" value="TetR_N"/>
    <property type="match status" value="1"/>
</dbReference>
<sequence length="218" mass="23672">MSTSPRARAGRPRATAATTQLAPRDEILDAAAALFVEKGFAATSTREIAERIGIRQASLYYHFAGKDDILVELLERTVRSSVELARELRADSALDPAAALHLLAVRDVESLASAPHNIGTLYLLPEAGRERFDGFRASRRELRDAYGAFARDAATDALRDTWTARELGDAIIHLVEIVIPLRRDGEAIDAVRIADGCLRLCGLGDEAIARARALTAAR</sequence>
<name>A0ABW7QBI0_9MICO</name>
<evidence type="ECO:0000259" key="3">
    <source>
        <dbReference type="PROSITE" id="PS50977"/>
    </source>
</evidence>